<reference evidence="1" key="1">
    <citation type="journal article" date="2012" name="Nature">
        <title>The oyster genome reveals stress adaptation and complexity of shell formation.</title>
        <authorList>
            <person name="Zhang G."/>
            <person name="Fang X."/>
            <person name="Guo X."/>
            <person name="Li L."/>
            <person name="Luo R."/>
            <person name="Xu F."/>
            <person name="Yang P."/>
            <person name="Zhang L."/>
            <person name="Wang X."/>
            <person name="Qi H."/>
            <person name="Xiong Z."/>
            <person name="Que H."/>
            <person name="Xie Y."/>
            <person name="Holland P.W."/>
            <person name="Paps J."/>
            <person name="Zhu Y."/>
            <person name="Wu F."/>
            <person name="Chen Y."/>
            <person name="Wang J."/>
            <person name="Peng C."/>
            <person name="Meng J."/>
            <person name="Yang L."/>
            <person name="Liu J."/>
            <person name="Wen B."/>
            <person name="Zhang N."/>
            <person name="Huang Z."/>
            <person name="Zhu Q."/>
            <person name="Feng Y."/>
            <person name="Mount A."/>
            <person name="Hedgecock D."/>
            <person name="Xu Z."/>
            <person name="Liu Y."/>
            <person name="Domazet-Loso T."/>
            <person name="Du Y."/>
            <person name="Sun X."/>
            <person name="Zhang S."/>
            <person name="Liu B."/>
            <person name="Cheng P."/>
            <person name="Jiang X."/>
            <person name="Li J."/>
            <person name="Fan D."/>
            <person name="Wang W."/>
            <person name="Fu W."/>
            <person name="Wang T."/>
            <person name="Wang B."/>
            <person name="Zhang J."/>
            <person name="Peng Z."/>
            <person name="Li Y."/>
            <person name="Li N."/>
            <person name="Wang J."/>
            <person name="Chen M."/>
            <person name="He Y."/>
            <person name="Tan F."/>
            <person name="Song X."/>
            <person name="Zheng Q."/>
            <person name="Huang R."/>
            <person name="Yang H."/>
            <person name="Du X."/>
            <person name="Chen L."/>
            <person name="Yang M."/>
            <person name="Gaffney P.M."/>
            <person name="Wang S."/>
            <person name="Luo L."/>
            <person name="She Z."/>
            <person name="Ming Y."/>
            <person name="Huang W."/>
            <person name="Zhang S."/>
            <person name="Huang B."/>
            <person name="Zhang Y."/>
            <person name="Qu T."/>
            <person name="Ni P."/>
            <person name="Miao G."/>
            <person name="Wang J."/>
            <person name="Wang Q."/>
            <person name="Steinberg C.E."/>
            <person name="Wang H."/>
            <person name="Li N."/>
            <person name="Qian L."/>
            <person name="Zhang G."/>
            <person name="Li Y."/>
            <person name="Yang H."/>
            <person name="Liu X."/>
            <person name="Wang J."/>
            <person name="Yin Y."/>
            <person name="Wang J."/>
        </authorList>
    </citation>
    <scope>NUCLEOTIDE SEQUENCE [LARGE SCALE GENOMIC DNA]</scope>
    <source>
        <strain evidence="1">05x7-T-G4-1.051#20</strain>
    </source>
</reference>
<gene>
    <name evidence="1" type="ORF">CGI_10005237</name>
</gene>
<sequence>MRAWHFVIGLNPFKGRTIHVEMLTPFAIPRDRGSSHPGLNHRYKRLPLHLSWMREHSLLFVASGPYRVTVAPSGLCLQKVDD</sequence>
<dbReference type="InParanoid" id="K1PGU6"/>
<organism evidence="1">
    <name type="scientific">Magallana gigas</name>
    <name type="common">Pacific oyster</name>
    <name type="synonym">Crassostrea gigas</name>
    <dbReference type="NCBI Taxonomy" id="29159"/>
    <lineage>
        <taxon>Eukaryota</taxon>
        <taxon>Metazoa</taxon>
        <taxon>Spiralia</taxon>
        <taxon>Lophotrochozoa</taxon>
        <taxon>Mollusca</taxon>
        <taxon>Bivalvia</taxon>
        <taxon>Autobranchia</taxon>
        <taxon>Pteriomorphia</taxon>
        <taxon>Ostreida</taxon>
        <taxon>Ostreoidea</taxon>
        <taxon>Ostreidae</taxon>
        <taxon>Magallana</taxon>
    </lineage>
</organism>
<protein>
    <submittedName>
        <fullName evidence="1">Uncharacterized protein</fullName>
    </submittedName>
</protein>
<dbReference type="AlphaFoldDB" id="K1PGU6"/>
<name>K1PGU6_MAGGI</name>
<dbReference type="EMBL" id="JH821710">
    <property type="protein sequence ID" value="EKC20838.1"/>
    <property type="molecule type" value="Genomic_DNA"/>
</dbReference>
<evidence type="ECO:0000313" key="1">
    <source>
        <dbReference type="EMBL" id="EKC20838.1"/>
    </source>
</evidence>
<dbReference type="HOGENOM" id="CLU_2560515_0_0_1"/>
<proteinExistence type="predicted"/>
<accession>K1PGU6</accession>